<dbReference type="InterPro" id="IPR041411">
    <property type="entry name" value="Ldi"/>
</dbReference>
<organism evidence="3 4">
    <name type="scientific">Acidocella aquatica</name>
    <dbReference type="NCBI Taxonomy" id="1922313"/>
    <lineage>
        <taxon>Bacteria</taxon>
        <taxon>Pseudomonadati</taxon>
        <taxon>Pseudomonadota</taxon>
        <taxon>Alphaproteobacteria</taxon>
        <taxon>Acetobacterales</taxon>
        <taxon>Acidocellaceae</taxon>
        <taxon>Acidocella</taxon>
    </lineage>
</organism>
<keyword evidence="1" id="KW-1133">Transmembrane helix</keyword>
<comment type="caution">
    <text evidence="3">The sequence shown here is derived from an EMBL/GenBank/DDBJ whole genome shotgun (WGS) entry which is preliminary data.</text>
</comment>
<name>A0ABQ6A9T0_9PROT</name>
<evidence type="ECO:0000313" key="3">
    <source>
        <dbReference type="EMBL" id="GLR68052.1"/>
    </source>
</evidence>
<evidence type="ECO:0000313" key="4">
    <source>
        <dbReference type="Proteomes" id="UP001156641"/>
    </source>
</evidence>
<evidence type="ECO:0000256" key="1">
    <source>
        <dbReference type="SAM" id="Phobius"/>
    </source>
</evidence>
<feature type="transmembrane region" description="Helical" evidence="1">
    <location>
        <begin position="47"/>
        <end position="67"/>
    </location>
</feature>
<feature type="transmembrane region" description="Helical" evidence="1">
    <location>
        <begin position="87"/>
        <end position="109"/>
    </location>
</feature>
<keyword evidence="4" id="KW-1185">Reference proteome</keyword>
<accession>A0ABQ6A9T0</accession>
<feature type="domain" description="Linalool dehydratase/isomerase" evidence="2">
    <location>
        <begin position="234"/>
        <end position="537"/>
    </location>
</feature>
<dbReference type="Proteomes" id="UP001156641">
    <property type="component" value="Unassembled WGS sequence"/>
</dbReference>
<keyword evidence="1" id="KW-0472">Membrane</keyword>
<gene>
    <name evidence="3" type="ORF">GCM10010909_27330</name>
</gene>
<feature type="transmembrane region" description="Helical" evidence="1">
    <location>
        <begin position="116"/>
        <end position="134"/>
    </location>
</feature>
<sequence length="654" mass="70885">MRPDTGAQRGKVMSVAIAAGELPPADQVAQFGAAVASGRLRRRAQMVYALLVGLGVAPLALHLSAGWQAAGLGVICPGAGFLADGGWAVLLFPFAVALMFAAFASWVLMANAVAPLVVWFGGAALAGGLAGGHIAPWAPWATLLLTAGFFAGCSYLSRRTMAGEAARRDARAIYLPAAMAAVDARAVDAPAAGEREMSPADLASLRYALERGLQPVDGFAGFDVIEQFQTSSVRYQIDYLLWALQLSQCYYTPNFHGYLNQAQRNLIGKLTVPMVWKWWRWENLLGNFSFNLDPIAKDNIMFGGFSSNHIALYTALTGDERYLEPGSLTFRWNESIVFKHDLRTVLEAGRKNQREAVYAPLYPCEPRLTYSACNLWGQMAHLTADRIFATNHAPKLLHDLKPLHMSEMMGIDGSPHAGRMTALGIRIPVYTCNHVAAMWGWMASPFFPDLSRRTWAASREECVSFGGDGEITLAAEAYDRIDTGNYKKSEAGLYAQFLMLAREQGDQEVAEAILRKLDKDFGRVERDGVVSYAKASNVNNATIIMGRLLRRFDMRGLLRDGPPPGALSGPVLAEAKYPDVLVAKAYSDGEALELVLYAGGAAGPQKLKLGRLRPGRSYALAPEGLVFSADAQGGAEIEVMLEGRTQVSITPVRG</sequence>
<evidence type="ECO:0000259" key="2">
    <source>
        <dbReference type="Pfam" id="PF18566"/>
    </source>
</evidence>
<dbReference type="Pfam" id="PF18566">
    <property type="entry name" value="Ldi"/>
    <property type="match status" value="1"/>
</dbReference>
<dbReference type="EMBL" id="BSOS01000073">
    <property type="protein sequence ID" value="GLR68052.1"/>
    <property type="molecule type" value="Genomic_DNA"/>
</dbReference>
<protein>
    <recommendedName>
        <fullName evidence="2">Linalool dehydratase/isomerase domain-containing protein</fullName>
    </recommendedName>
</protein>
<reference evidence="4" key="1">
    <citation type="journal article" date="2019" name="Int. J. Syst. Evol. Microbiol.">
        <title>The Global Catalogue of Microorganisms (GCM) 10K type strain sequencing project: providing services to taxonomists for standard genome sequencing and annotation.</title>
        <authorList>
            <consortium name="The Broad Institute Genomics Platform"/>
            <consortium name="The Broad Institute Genome Sequencing Center for Infectious Disease"/>
            <person name="Wu L."/>
            <person name="Ma J."/>
        </authorList>
    </citation>
    <scope>NUCLEOTIDE SEQUENCE [LARGE SCALE GENOMIC DNA]</scope>
    <source>
        <strain evidence="4">NBRC 112502</strain>
    </source>
</reference>
<keyword evidence="1" id="KW-0812">Transmembrane</keyword>
<proteinExistence type="predicted"/>